<reference evidence="9 10" key="1">
    <citation type="submission" date="2019-03" db="EMBL/GenBank/DDBJ databases">
        <title>Complete Genome Sequence of Allofrancisella frigidaquae Strain SYSU 10HL1970 Isolated from Water-Cooling Systems in China.</title>
        <authorList>
            <person name="Ohrman C."/>
            <person name="Uneklint I."/>
            <person name="Sjodin A."/>
        </authorList>
    </citation>
    <scope>NUCLEOTIDE SEQUENCE [LARGE SCALE GENOMIC DNA]</scope>
    <source>
        <strain evidence="9 10">SYSU 10HL1970</strain>
    </source>
</reference>
<name>A0A6M3HVG1_9GAMM</name>
<dbReference type="RefSeq" id="WP_172107137.1">
    <property type="nucleotide sequence ID" value="NZ_CP038017.1"/>
</dbReference>
<dbReference type="InterPro" id="IPR035996">
    <property type="entry name" value="4pyrrol_Methylase_sf"/>
</dbReference>
<dbReference type="InterPro" id="IPR008189">
    <property type="entry name" value="rRNA_ssu_MeTfrase_I"/>
</dbReference>
<dbReference type="PIRSF" id="PIRSF005917">
    <property type="entry name" value="MTase_YraL"/>
    <property type="match status" value="1"/>
</dbReference>
<dbReference type="InterPro" id="IPR000878">
    <property type="entry name" value="4pyrrol_Mease"/>
</dbReference>
<evidence type="ECO:0000259" key="8">
    <source>
        <dbReference type="Pfam" id="PF23016"/>
    </source>
</evidence>
<dbReference type="InterPro" id="IPR014776">
    <property type="entry name" value="4pyrrole_Mease_sub2"/>
</dbReference>
<dbReference type="InterPro" id="IPR014777">
    <property type="entry name" value="4pyrrole_Mease_sub1"/>
</dbReference>
<dbReference type="NCBIfam" id="TIGR00096">
    <property type="entry name" value="16S rRNA (cytidine(1402)-2'-O)-methyltransferase"/>
    <property type="match status" value="1"/>
</dbReference>
<dbReference type="CDD" id="cd11648">
    <property type="entry name" value="RsmI"/>
    <property type="match status" value="1"/>
</dbReference>
<keyword evidence="2 6" id="KW-0698">rRNA processing</keyword>
<comment type="function">
    <text evidence="6">Catalyzes the 2'-O-methylation of the ribose of cytidine 1402 (C1402) in 16S rRNA.</text>
</comment>
<dbReference type="GO" id="GO:0005737">
    <property type="term" value="C:cytoplasm"/>
    <property type="evidence" value="ECO:0007669"/>
    <property type="project" value="UniProtKB-SubCell"/>
</dbReference>
<evidence type="ECO:0000256" key="3">
    <source>
        <dbReference type="ARBA" id="ARBA00022603"/>
    </source>
</evidence>
<feature type="domain" description="Tetrapyrrole methylase" evidence="7">
    <location>
        <begin position="9"/>
        <end position="208"/>
    </location>
</feature>
<dbReference type="GO" id="GO:0070677">
    <property type="term" value="F:rRNA (cytosine-2'-O-)-methyltransferase activity"/>
    <property type="evidence" value="ECO:0007669"/>
    <property type="project" value="UniProtKB-UniRule"/>
</dbReference>
<dbReference type="Pfam" id="PF23016">
    <property type="entry name" value="RsmI_C"/>
    <property type="match status" value="1"/>
</dbReference>
<dbReference type="InterPro" id="IPR053910">
    <property type="entry name" value="RsmI_HTH"/>
</dbReference>
<dbReference type="PROSITE" id="PS01296">
    <property type="entry name" value="RSMI"/>
    <property type="match status" value="1"/>
</dbReference>
<dbReference type="PANTHER" id="PTHR46111">
    <property type="entry name" value="RIBOSOMAL RNA SMALL SUBUNIT METHYLTRANSFERASE I"/>
    <property type="match status" value="1"/>
</dbReference>
<evidence type="ECO:0000313" key="9">
    <source>
        <dbReference type="EMBL" id="QIV95154.1"/>
    </source>
</evidence>
<evidence type="ECO:0000256" key="4">
    <source>
        <dbReference type="ARBA" id="ARBA00022679"/>
    </source>
</evidence>
<evidence type="ECO:0000256" key="2">
    <source>
        <dbReference type="ARBA" id="ARBA00022552"/>
    </source>
</evidence>
<organism evidence="9 10">
    <name type="scientific">Allofrancisella frigidaquae</name>
    <dbReference type="NCBI Taxonomy" id="1085644"/>
    <lineage>
        <taxon>Bacteria</taxon>
        <taxon>Pseudomonadati</taxon>
        <taxon>Pseudomonadota</taxon>
        <taxon>Gammaproteobacteria</taxon>
        <taxon>Thiotrichales</taxon>
        <taxon>Francisellaceae</taxon>
        <taxon>Allofrancisella</taxon>
    </lineage>
</organism>
<comment type="catalytic activity">
    <reaction evidence="6">
        <text>cytidine(1402) in 16S rRNA + S-adenosyl-L-methionine = 2'-O-methylcytidine(1402) in 16S rRNA + S-adenosyl-L-homocysteine + H(+)</text>
        <dbReference type="Rhea" id="RHEA:42924"/>
        <dbReference type="Rhea" id="RHEA-COMP:10285"/>
        <dbReference type="Rhea" id="RHEA-COMP:10286"/>
        <dbReference type="ChEBI" id="CHEBI:15378"/>
        <dbReference type="ChEBI" id="CHEBI:57856"/>
        <dbReference type="ChEBI" id="CHEBI:59789"/>
        <dbReference type="ChEBI" id="CHEBI:74495"/>
        <dbReference type="ChEBI" id="CHEBI:82748"/>
        <dbReference type="EC" id="2.1.1.198"/>
    </reaction>
</comment>
<dbReference type="Pfam" id="PF00590">
    <property type="entry name" value="TP_methylase"/>
    <property type="match status" value="1"/>
</dbReference>
<accession>A0A6M3HVG1</accession>
<dbReference type="EMBL" id="CP038017">
    <property type="protein sequence ID" value="QIV95154.1"/>
    <property type="molecule type" value="Genomic_DNA"/>
</dbReference>
<dbReference type="Proteomes" id="UP000503320">
    <property type="component" value="Chromosome"/>
</dbReference>
<evidence type="ECO:0000256" key="6">
    <source>
        <dbReference type="HAMAP-Rule" id="MF_01877"/>
    </source>
</evidence>
<proteinExistence type="inferred from homology"/>
<feature type="domain" description="RsmI HTH" evidence="8">
    <location>
        <begin position="240"/>
        <end position="283"/>
    </location>
</feature>
<dbReference type="HAMAP" id="MF_01877">
    <property type="entry name" value="16SrRNA_methyltr_I"/>
    <property type="match status" value="1"/>
</dbReference>
<keyword evidence="10" id="KW-1185">Reference proteome</keyword>
<dbReference type="SUPFAM" id="SSF53790">
    <property type="entry name" value="Tetrapyrrole methylase"/>
    <property type="match status" value="1"/>
</dbReference>
<sequence length="288" mass="32315">MSNLEKGILYVVATPIGNLQDITLRAIETLKKVEIILAEDTRVTGKLLSNLNIKNQQKLISCHDFNEEQRIEQVKQLLDDNKNIALVSDAGTPLISDPGYKIVATLRKNGYTIMPIPGVSAVITALSVAGLPSDSFIFKGFLSSKKNKRQQDLESFIKLNSTVIIYESVHRITYLLDDISEVLPACNIVVAKELTKQFEQLISGKACEIKKYFVDNPNRLKGEFVILLDCNNNDQLTVDSSIDQETLLKELLLELPLKKAVKITTKILDLKKNEVYEKALQLKKDLED</sequence>
<evidence type="ECO:0000256" key="1">
    <source>
        <dbReference type="ARBA" id="ARBA00022490"/>
    </source>
</evidence>
<comment type="similarity">
    <text evidence="6">Belongs to the methyltransferase superfamily. RsmI family.</text>
</comment>
<keyword evidence="5 6" id="KW-0949">S-adenosyl-L-methionine</keyword>
<dbReference type="AlphaFoldDB" id="A0A6M3HVG1"/>
<dbReference type="FunFam" id="3.40.1010.10:FF:000007">
    <property type="entry name" value="Ribosomal RNA small subunit methyltransferase I"/>
    <property type="match status" value="1"/>
</dbReference>
<dbReference type="KEGG" id="afri:E3E15_07265"/>
<evidence type="ECO:0000313" key="10">
    <source>
        <dbReference type="Proteomes" id="UP000503320"/>
    </source>
</evidence>
<dbReference type="PANTHER" id="PTHR46111:SF1">
    <property type="entry name" value="RIBOSOMAL RNA SMALL SUBUNIT METHYLTRANSFERASE I"/>
    <property type="match status" value="1"/>
</dbReference>
<evidence type="ECO:0000259" key="7">
    <source>
        <dbReference type="Pfam" id="PF00590"/>
    </source>
</evidence>
<keyword evidence="4 6" id="KW-0808">Transferase</keyword>
<dbReference type="FunFam" id="3.30.950.10:FF:000002">
    <property type="entry name" value="Ribosomal RNA small subunit methyltransferase I"/>
    <property type="match status" value="1"/>
</dbReference>
<evidence type="ECO:0000256" key="5">
    <source>
        <dbReference type="ARBA" id="ARBA00022691"/>
    </source>
</evidence>
<keyword evidence="1 6" id="KW-0963">Cytoplasm</keyword>
<dbReference type="Gene3D" id="3.40.1010.10">
    <property type="entry name" value="Cobalt-precorrin-4 Transmethylase, Domain 1"/>
    <property type="match status" value="1"/>
</dbReference>
<comment type="subcellular location">
    <subcellularLocation>
        <location evidence="6">Cytoplasm</location>
    </subcellularLocation>
</comment>
<dbReference type="Gene3D" id="3.30.950.10">
    <property type="entry name" value="Methyltransferase, Cobalt-precorrin-4 Transmethylase, Domain 2"/>
    <property type="match status" value="1"/>
</dbReference>
<keyword evidence="3 6" id="KW-0489">Methyltransferase</keyword>
<dbReference type="EC" id="2.1.1.198" evidence="6"/>
<protein>
    <recommendedName>
        <fullName evidence="6">Ribosomal RNA small subunit methyltransferase I</fullName>
        <ecNumber evidence="6">2.1.1.198</ecNumber>
    </recommendedName>
    <alternativeName>
        <fullName evidence="6">16S rRNA 2'-O-ribose C1402 methyltransferase</fullName>
    </alternativeName>
    <alternativeName>
        <fullName evidence="6">rRNA (cytidine-2'-O-)-methyltransferase RsmI</fullName>
    </alternativeName>
</protein>
<gene>
    <name evidence="6 9" type="primary">rsmI</name>
    <name evidence="9" type="ORF">E3E15_07265</name>
</gene>
<dbReference type="InterPro" id="IPR018063">
    <property type="entry name" value="SAM_MeTrfase_RsmI_CS"/>
</dbReference>